<feature type="domain" description="5'-Nucleotidase C-terminal" evidence="2">
    <location>
        <begin position="392"/>
        <end position="530"/>
    </location>
</feature>
<dbReference type="InterPro" id="IPR008334">
    <property type="entry name" value="5'-Nucleotdase_C"/>
</dbReference>
<dbReference type="SUPFAM" id="SSF56300">
    <property type="entry name" value="Metallo-dependent phosphatases"/>
    <property type="match status" value="1"/>
</dbReference>
<dbReference type="InterPro" id="IPR006179">
    <property type="entry name" value="5_nucleotidase/apyrase"/>
</dbReference>
<dbReference type="InterPro" id="IPR029052">
    <property type="entry name" value="Metallo-depent_PP-like"/>
</dbReference>
<proteinExistence type="inferred from homology"/>
<dbReference type="GO" id="GO:0030288">
    <property type="term" value="C:outer membrane-bounded periplasmic space"/>
    <property type="evidence" value="ECO:0007669"/>
    <property type="project" value="TreeGrafter"/>
</dbReference>
<dbReference type="InterPro" id="IPR041829">
    <property type="entry name" value="SoxB_N"/>
</dbReference>
<evidence type="ECO:0000256" key="1">
    <source>
        <dbReference type="RuleBase" id="RU362119"/>
    </source>
</evidence>
<sequence length="559" mass="60773">MTSRRDFLQIAAATAALVPTGWTRAFAQQRLTQDDLLAFEPMGNVTLVHLTDIHAQLRPVLFREPSTNLGVGEARGQVPHVTGRAYLDLYGIPGGSPLAYALTPEDYVALARSYGRMGGLDRIATALDAIRAERGDKVLFLDGGDTWQNSYTSMVSKGQDMVDCMALLKPDAMTGHWEFTLGTERVKEIVDGLGCPFLGQNVRDAEWNEPAFESTKMFERGGAKVAVIGQAFPYTPIANPRWMIPNWSFGIREEDVQASVDKARKEGADLVVLLSHNGFDVDRKLASRVKGIDIVLTGHTHDALPQAVKVGNTLLIASGSHGKFLTRVDLDVRDGAVKGYRSKLIPIFSDVIAPQAAMAAKIQAIRAPHEVMLGEELGRTEALLYRRGNFNGTLDDMICDALLAEREAEIALSPGFRWGTTLLPGQPITREDIYNATAITYPAAYRTTMTGARLKEVLEDVADNLFNEDPYYQQGGDMVRVGGVSYAIDIARPAGQRISDLTLLRTGKPIEAGASYTVAGWASVNEGTEGPPIWDVVAAYVRRKGTVSPTPAQVTVRGA</sequence>
<evidence type="ECO:0000259" key="2">
    <source>
        <dbReference type="Pfam" id="PF02872"/>
    </source>
</evidence>
<dbReference type="CDD" id="cd07411">
    <property type="entry name" value="MPP_SoxB_N"/>
    <property type="match status" value="1"/>
</dbReference>
<dbReference type="EMBL" id="FOPM01000011">
    <property type="protein sequence ID" value="SFG78857.1"/>
    <property type="molecule type" value="Genomic_DNA"/>
</dbReference>
<evidence type="ECO:0000313" key="4">
    <source>
        <dbReference type="Proteomes" id="UP000199229"/>
    </source>
</evidence>
<dbReference type="InterPro" id="IPR006311">
    <property type="entry name" value="TAT_signal"/>
</dbReference>
<dbReference type="PROSITE" id="PS51318">
    <property type="entry name" value="TAT"/>
    <property type="match status" value="1"/>
</dbReference>
<dbReference type="GO" id="GO:0009166">
    <property type="term" value="P:nucleotide catabolic process"/>
    <property type="evidence" value="ECO:0007669"/>
    <property type="project" value="InterPro"/>
</dbReference>
<keyword evidence="1" id="KW-0378">Hydrolase</keyword>
<dbReference type="Gene3D" id="3.90.780.10">
    <property type="entry name" value="5'-Nucleotidase, C-terminal domain"/>
    <property type="match status" value="1"/>
</dbReference>
<dbReference type="PANTHER" id="PTHR11575:SF42">
    <property type="entry name" value="SULFUR OXIDATION PROTEIN SOXB"/>
    <property type="match status" value="1"/>
</dbReference>
<dbReference type="Pfam" id="PF02872">
    <property type="entry name" value="5_nucleotid_C"/>
    <property type="match status" value="1"/>
</dbReference>
<dbReference type="InterPro" id="IPR030998">
    <property type="entry name" value="Thiosulf_SoxB"/>
</dbReference>
<name>A0A1I2USU8_9HYPH</name>
<reference evidence="4" key="1">
    <citation type="submission" date="2016-10" db="EMBL/GenBank/DDBJ databases">
        <authorList>
            <person name="Varghese N."/>
            <person name="Submissions S."/>
        </authorList>
    </citation>
    <scope>NUCLEOTIDE SEQUENCE [LARGE SCALE GENOMIC DNA]</scope>
    <source>
        <strain evidence="4">Gh-105</strain>
    </source>
</reference>
<keyword evidence="4" id="KW-1185">Reference proteome</keyword>
<dbReference type="InterPro" id="IPR036907">
    <property type="entry name" value="5'-Nucleotdase_C_sf"/>
</dbReference>
<dbReference type="AlphaFoldDB" id="A0A1I2USU8"/>
<dbReference type="STRING" id="582675.SAMN05192565_11162"/>
<dbReference type="GO" id="GO:0016787">
    <property type="term" value="F:hydrolase activity"/>
    <property type="evidence" value="ECO:0007669"/>
    <property type="project" value="UniProtKB-KW"/>
</dbReference>
<comment type="similarity">
    <text evidence="1">Belongs to the 5'-nucleotidase family.</text>
</comment>
<dbReference type="RefSeq" id="WP_091971983.1">
    <property type="nucleotide sequence ID" value="NZ_FOPM01000011.1"/>
</dbReference>
<organism evidence="3 4">
    <name type="scientific">Methylobacterium gossipiicola</name>
    <dbReference type="NCBI Taxonomy" id="582675"/>
    <lineage>
        <taxon>Bacteria</taxon>
        <taxon>Pseudomonadati</taxon>
        <taxon>Pseudomonadota</taxon>
        <taxon>Alphaproteobacteria</taxon>
        <taxon>Hyphomicrobiales</taxon>
        <taxon>Methylobacteriaceae</taxon>
        <taxon>Methylobacterium</taxon>
    </lineage>
</organism>
<protein>
    <submittedName>
        <fullName evidence="3">Sulfate thiol esterase SoxB</fullName>
    </submittedName>
</protein>
<gene>
    <name evidence="3" type="ORF">SAMN05192565_11162</name>
</gene>
<evidence type="ECO:0000313" key="3">
    <source>
        <dbReference type="EMBL" id="SFG78857.1"/>
    </source>
</evidence>
<dbReference type="OrthoDB" id="5469761at2"/>
<keyword evidence="1" id="KW-0547">Nucleotide-binding</keyword>
<dbReference type="Gene3D" id="6.10.140.570">
    <property type="match status" value="1"/>
</dbReference>
<dbReference type="PRINTS" id="PR01607">
    <property type="entry name" value="APYRASEFAMLY"/>
</dbReference>
<dbReference type="NCBIfam" id="TIGR04486">
    <property type="entry name" value="thiosulf_SoxB"/>
    <property type="match status" value="1"/>
</dbReference>
<accession>A0A1I2USU8</accession>
<dbReference type="PANTHER" id="PTHR11575">
    <property type="entry name" value="5'-NUCLEOTIDASE-RELATED"/>
    <property type="match status" value="1"/>
</dbReference>
<dbReference type="SUPFAM" id="SSF55816">
    <property type="entry name" value="5'-nucleotidase (syn. UDP-sugar hydrolase), C-terminal domain"/>
    <property type="match status" value="1"/>
</dbReference>
<dbReference type="Proteomes" id="UP000199229">
    <property type="component" value="Unassembled WGS sequence"/>
</dbReference>
<dbReference type="Gene3D" id="3.60.21.10">
    <property type="match status" value="1"/>
</dbReference>
<dbReference type="GO" id="GO:0000166">
    <property type="term" value="F:nucleotide binding"/>
    <property type="evidence" value="ECO:0007669"/>
    <property type="project" value="UniProtKB-KW"/>
</dbReference>